<accession>A0ABT7PPZ1</accession>
<name>A0ABT7PPZ1_9BACT</name>
<evidence type="ECO:0000259" key="10">
    <source>
        <dbReference type="Pfam" id="PF01618"/>
    </source>
</evidence>
<evidence type="ECO:0000256" key="4">
    <source>
        <dbReference type="ARBA" id="ARBA00022989"/>
    </source>
</evidence>
<evidence type="ECO:0000256" key="7">
    <source>
        <dbReference type="SAM" id="Coils"/>
    </source>
</evidence>
<proteinExistence type="inferred from homology"/>
<feature type="transmembrane region" description="Helical" evidence="9">
    <location>
        <begin position="402"/>
        <end position="425"/>
    </location>
</feature>
<keyword evidence="12" id="KW-1185">Reference proteome</keyword>
<organism evidence="11 12">
    <name type="scientific">Roseiconus lacunae</name>
    <dbReference type="NCBI Taxonomy" id="2605694"/>
    <lineage>
        <taxon>Bacteria</taxon>
        <taxon>Pseudomonadati</taxon>
        <taxon>Planctomycetota</taxon>
        <taxon>Planctomycetia</taxon>
        <taxon>Pirellulales</taxon>
        <taxon>Pirellulaceae</taxon>
        <taxon>Roseiconus</taxon>
    </lineage>
</organism>
<evidence type="ECO:0000256" key="9">
    <source>
        <dbReference type="SAM" id="Phobius"/>
    </source>
</evidence>
<evidence type="ECO:0000313" key="12">
    <source>
        <dbReference type="Proteomes" id="UP001239462"/>
    </source>
</evidence>
<feature type="compositionally biased region" description="Basic and acidic residues" evidence="8">
    <location>
        <begin position="452"/>
        <end position="462"/>
    </location>
</feature>
<comment type="subcellular location">
    <subcellularLocation>
        <location evidence="1">Cell membrane</location>
        <topology evidence="1">Multi-pass membrane protein</topology>
    </subcellularLocation>
    <subcellularLocation>
        <location evidence="6">Membrane</location>
        <topology evidence="6">Multi-pass membrane protein</topology>
    </subcellularLocation>
</comment>
<keyword evidence="6" id="KW-0813">Transport</keyword>
<evidence type="ECO:0000313" key="11">
    <source>
        <dbReference type="EMBL" id="MDM4018211.1"/>
    </source>
</evidence>
<dbReference type="Proteomes" id="UP001239462">
    <property type="component" value="Unassembled WGS sequence"/>
</dbReference>
<dbReference type="InterPro" id="IPR002898">
    <property type="entry name" value="MotA_ExbB_proton_chnl"/>
</dbReference>
<dbReference type="EMBL" id="JASZZN010000019">
    <property type="protein sequence ID" value="MDM4018211.1"/>
    <property type="molecule type" value="Genomic_DNA"/>
</dbReference>
<evidence type="ECO:0000256" key="8">
    <source>
        <dbReference type="SAM" id="MobiDB-lite"/>
    </source>
</evidence>
<reference evidence="11 12" key="1">
    <citation type="submission" date="2023-06" db="EMBL/GenBank/DDBJ databases">
        <title>Roseiconus lacunae JC819 isolated from Gulf of Mannar region, Tamil Nadu.</title>
        <authorList>
            <person name="Pk S."/>
            <person name="Ch S."/>
            <person name="Ch V.R."/>
        </authorList>
    </citation>
    <scope>NUCLEOTIDE SEQUENCE [LARGE SCALE GENOMIC DNA]</scope>
    <source>
        <strain evidence="11 12">JC819</strain>
    </source>
</reference>
<sequence length="480" mass="53684">MPTWLMEWTLIGPKSEIVLEVHAFAEKTKQEILSEDQIQDILISGASPSRDGQELTMNGSATFVPRPALVERLIDAMRPPGSEEDATSLDSDETKQLSAAVKKFTETTSSSYLFRWRRWVCGTVQNITLFFFWSAVIQMHFWIRRINSERKCLFGRNDADAEDSCKSLKSYLMPFLQKNGNHESEASPNPRVEDRMEAFRKKHLHDHNAAQLQHAIKKSAYMKGIMKTDGDDELVEKIAGRMSIEEVEKLISDVNDGDISEASKKKIAHIIPDLDTDRNNADEYRNRATEALQKVRTILLNAERKSRLRCDNLLSRLAHEYRQGNVDEQSRLAMINVGIEEIDDQFDVESHATRWLVAALPALGFIGTIIGIGEGLGKADGPVEATGTSARVGAVQELTSSLAVAFDTTLVALVLGLMATAYMMYKERLRGTYISDLRSLLIEAKPVPSGRDTKVYAHETNAKPRGGSSGSRHSTIETER</sequence>
<evidence type="ECO:0000256" key="5">
    <source>
        <dbReference type="ARBA" id="ARBA00023136"/>
    </source>
</evidence>
<dbReference type="RefSeq" id="WP_289165915.1">
    <property type="nucleotide sequence ID" value="NZ_JASZZN010000019.1"/>
</dbReference>
<evidence type="ECO:0000256" key="6">
    <source>
        <dbReference type="RuleBase" id="RU004057"/>
    </source>
</evidence>
<protein>
    <submittedName>
        <fullName evidence="11">MotA/TolQ/ExbB proton channel family protein</fullName>
    </submittedName>
</protein>
<feature type="domain" description="MotA/TolQ/ExbB proton channel" evidence="10">
    <location>
        <begin position="322"/>
        <end position="422"/>
    </location>
</feature>
<dbReference type="Pfam" id="PF01618">
    <property type="entry name" value="MotA_ExbB"/>
    <property type="match status" value="1"/>
</dbReference>
<keyword evidence="3 9" id="KW-0812">Transmembrane</keyword>
<keyword evidence="6" id="KW-0653">Protein transport</keyword>
<feature type="region of interest" description="Disordered" evidence="8">
    <location>
        <begin position="452"/>
        <end position="480"/>
    </location>
</feature>
<comment type="caution">
    <text evidence="11">The sequence shown here is derived from an EMBL/GenBank/DDBJ whole genome shotgun (WGS) entry which is preliminary data.</text>
</comment>
<evidence type="ECO:0000256" key="1">
    <source>
        <dbReference type="ARBA" id="ARBA00004651"/>
    </source>
</evidence>
<feature type="coiled-coil region" evidence="7">
    <location>
        <begin position="274"/>
        <end position="305"/>
    </location>
</feature>
<comment type="similarity">
    <text evidence="6">Belongs to the exbB/tolQ family.</text>
</comment>
<keyword evidence="5 9" id="KW-0472">Membrane</keyword>
<gene>
    <name evidence="11" type="ORF">QTN89_22365</name>
</gene>
<keyword evidence="4 9" id="KW-1133">Transmembrane helix</keyword>
<feature type="transmembrane region" description="Helical" evidence="9">
    <location>
        <begin position="123"/>
        <end position="143"/>
    </location>
</feature>
<feature type="transmembrane region" description="Helical" evidence="9">
    <location>
        <begin position="355"/>
        <end position="373"/>
    </location>
</feature>
<keyword evidence="2" id="KW-1003">Cell membrane</keyword>
<evidence type="ECO:0000256" key="3">
    <source>
        <dbReference type="ARBA" id="ARBA00022692"/>
    </source>
</evidence>
<evidence type="ECO:0000256" key="2">
    <source>
        <dbReference type="ARBA" id="ARBA00022475"/>
    </source>
</evidence>
<keyword evidence="7" id="KW-0175">Coiled coil</keyword>